<reference evidence="1 2" key="1">
    <citation type="submission" date="2014-08" db="EMBL/GenBank/DDBJ databases">
        <authorList>
            <person name="Isern S."/>
            <person name="Ashley B.D."/>
            <person name="Baer T.D."/>
            <person name="Czarnecki K.W."/>
            <person name="Deneweth R.M."/>
            <person name="Gatt S.M."/>
            <person name="Jenkins M."/>
            <person name="Lang J.F."/>
            <person name="Marfizo C.J."/>
            <person name="McMahon C.W."/>
            <person name="Power T.R."/>
            <person name="Rosales K.A."/>
            <person name="Walter R.S."/>
            <person name="Wozny M.J."/>
            <person name="Yori S."/>
            <person name="Michael S.F."/>
            <person name="Anders K.R."/>
            <person name="Braun M.A."/>
            <person name="Delesalle V.A."/>
            <person name="Hughes L.E."/>
            <person name="Ware V.C."/>
            <person name="Bradley K.W."/>
            <person name="Barker L.P."/>
            <person name="Asai D.J."/>
            <person name="Bowman C.A."/>
            <person name="Russell D.A."/>
            <person name="Pope W.H."/>
            <person name="Jacobs-Sera D."/>
            <person name="Hendrix R.W."/>
            <person name="Hatfull G.F."/>
        </authorList>
    </citation>
    <scope>NUCLEOTIDE SEQUENCE [LARGE SCALE GENOMIC DNA]</scope>
</reference>
<evidence type="ECO:0000313" key="1">
    <source>
        <dbReference type="EMBL" id="AIM50346.1"/>
    </source>
</evidence>
<dbReference type="Proteomes" id="UP000029352">
    <property type="component" value="Segment"/>
</dbReference>
<dbReference type="OrthoDB" id="17507at10239"/>
<proteinExistence type="predicted"/>
<keyword evidence="2" id="KW-1185">Reference proteome</keyword>
<evidence type="ECO:0000313" key="2">
    <source>
        <dbReference type="Proteomes" id="UP000029352"/>
    </source>
</evidence>
<dbReference type="KEGG" id="vg:26628730"/>
<dbReference type="GeneID" id="26628730"/>
<organism evidence="1 2">
    <name type="scientific">Mycobacterium phage Omnicron</name>
    <dbReference type="NCBI Taxonomy" id="1541819"/>
    <lineage>
        <taxon>Viruses</taxon>
        <taxon>Duplodnaviria</taxon>
        <taxon>Heunggongvirae</taxon>
        <taxon>Uroviricota</taxon>
        <taxon>Caudoviricetes</taxon>
        <taxon>Weiservirinae</taxon>
        <taxon>Kratiovirus</taxon>
        <taxon>Kratiovirus omnicron</taxon>
    </lineage>
</organism>
<sequence length="122" mass="13671">MGFFPTPHKVLHTETVVVGENAAGQPLTEPRTRERWVSSLRKRVNDPARPPELDGRVTVEYSMATPESDWAHGDLVEDEHGRRFTVHGDVEDYNLGPFGFKPGYIVILREVVNRGPIGIPAQ</sequence>
<dbReference type="RefSeq" id="YP_009201645.1">
    <property type="nucleotide sequence ID" value="NC_028832.1"/>
</dbReference>
<dbReference type="EMBL" id="KM363596">
    <property type="protein sequence ID" value="AIM50346.1"/>
    <property type="molecule type" value="Genomic_DNA"/>
</dbReference>
<name>A0A088FUX1_9CAUD</name>
<gene>
    <name evidence="1" type="ORF">PBI_OMNICRON_13</name>
</gene>
<accession>A0A088FUX1</accession>
<protein>
    <submittedName>
        <fullName evidence="1">Head-to-tail stopper</fullName>
    </submittedName>
</protein>